<reference evidence="1 2" key="1">
    <citation type="submission" date="2016-11" db="EMBL/GenBank/DDBJ databases">
        <authorList>
            <person name="Jaros S."/>
            <person name="Januszkiewicz K."/>
            <person name="Wedrychowicz H."/>
        </authorList>
    </citation>
    <scope>NUCLEOTIDE SEQUENCE [LARGE SCALE GENOMIC DNA]</scope>
    <source>
        <strain evidence="1 2">GAS242</strain>
    </source>
</reference>
<dbReference type="SUPFAM" id="SSF54637">
    <property type="entry name" value="Thioesterase/thiol ester dehydrase-isomerase"/>
    <property type="match status" value="1"/>
</dbReference>
<dbReference type="GO" id="GO:0016787">
    <property type="term" value="F:hydrolase activity"/>
    <property type="evidence" value="ECO:0007669"/>
    <property type="project" value="UniProtKB-KW"/>
</dbReference>
<evidence type="ECO:0000313" key="2">
    <source>
        <dbReference type="Proteomes" id="UP000190675"/>
    </source>
</evidence>
<protein>
    <submittedName>
        <fullName evidence="1">Acyl-CoA thioester hydrolase</fullName>
    </submittedName>
</protein>
<proteinExistence type="predicted"/>
<dbReference type="Proteomes" id="UP000190675">
    <property type="component" value="Chromosome I"/>
</dbReference>
<dbReference type="Pfam" id="PF13279">
    <property type="entry name" value="4HBT_2"/>
    <property type="match status" value="1"/>
</dbReference>
<dbReference type="InterPro" id="IPR029069">
    <property type="entry name" value="HotDog_dom_sf"/>
</dbReference>
<dbReference type="Gene3D" id="3.10.129.10">
    <property type="entry name" value="Hotdog Thioesterase"/>
    <property type="match status" value="1"/>
</dbReference>
<evidence type="ECO:0000313" key="1">
    <source>
        <dbReference type="EMBL" id="SHG92969.1"/>
    </source>
</evidence>
<name>A0A1M5NUV8_9BRAD</name>
<sequence>MYSKRLYAGWGDMDFNAHMSNTAYLNKYGDVRMMLFAENGFPISELAQLTIGLVAMRDELEYFKEVNPMQELIVTAALAGLSDDGSRWAIRHEFMRTDGKLCARVTSVGGWLELKARKLVVPPEDMLAVTKMLSRTEDFSTLPSSIKAS</sequence>
<dbReference type="AlphaFoldDB" id="A0A1M5NUV8"/>
<keyword evidence="1" id="KW-0378">Hydrolase</keyword>
<dbReference type="OrthoDB" id="9799036at2"/>
<dbReference type="CDD" id="cd00586">
    <property type="entry name" value="4HBT"/>
    <property type="match status" value="1"/>
</dbReference>
<dbReference type="RefSeq" id="WP_079568109.1">
    <property type="nucleotide sequence ID" value="NZ_LT670818.1"/>
</dbReference>
<organism evidence="1 2">
    <name type="scientific">Bradyrhizobium erythrophlei</name>
    <dbReference type="NCBI Taxonomy" id="1437360"/>
    <lineage>
        <taxon>Bacteria</taxon>
        <taxon>Pseudomonadati</taxon>
        <taxon>Pseudomonadota</taxon>
        <taxon>Alphaproteobacteria</taxon>
        <taxon>Hyphomicrobiales</taxon>
        <taxon>Nitrobacteraceae</taxon>
        <taxon>Bradyrhizobium</taxon>
    </lineage>
</organism>
<dbReference type="EMBL" id="LT670818">
    <property type="protein sequence ID" value="SHG92969.1"/>
    <property type="molecule type" value="Genomic_DNA"/>
</dbReference>
<accession>A0A1M5NUV8</accession>
<gene>
    <name evidence="1" type="ORF">SAMN05444169_4842</name>
</gene>